<organism evidence="1 2">
    <name type="scientific">Phytophthora aleatoria</name>
    <dbReference type="NCBI Taxonomy" id="2496075"/>
    <lineage>
        <taxon>Eukaryota</taxon>
        <taxon>Sar</taxon>
        <taxon>Stramenopiles</taxon>
        <taxon>Oomycota</taxon>
        <taxon>Peronosporomycetes</taxon>
        <taxon>Peronosporales</taxon>
        <taxon>Peronosporaceae</taxon>
        <taxon>Phytophthora</taxon>
    </lineage>
</organism>
<name>A0A8J5I496_9STRA</name>
<dbReference type="EMBL" id="JAENGY010003043">
    <property type="protein sequence ID" value="KAG6942587.1"/>
    <property type="molecule type" value="Genomic_DNA"/>
</dbReference>
<protein>
    <submittedName>
        <fullName evidence="1">Uncharacterized protein</fullName>
    </submittedName>
</protein>
<dbReference type="Proteomes" id="UP000709295">
    <property type="component" value="Unassembled WGS sequence"/>
</dbReference>
<proteinExistence type="predicted"/>
<evidence type="ECO:0000313" key="1">
    <source>
        <dbReference type="EMBL" id="KAG6942587.1"/>
    </source>
</evidence>
<keyword evidence="2" id="KW-1185">Reference proteome</keyword>
<evidence type="ECO:0000313" key="2">
    <source>
        <dbReference type="Proteomes" id="UP000709295"/>
    </source>
</evidence>
<sequence>MQMAGLSGAPVLPSQCSLDSPLATDFSSNEFDGNRSPCGTHPRHAASDQDIALANAANRDICLRCQHAQGPAIEIIWLLRSKTKLSLRIKRETPSKHLPSNLLGIMKKFLLQNKSNEPWLRVQEARTEMNRAQAQILLEAFPELTRNVAAAEARIKQRHIRLFCEEITTSIIDTALLALDHLMRTKMILAQNLHAIRNIVVEGKIAHNVLLPSSFTRQLRRRGDVSSIWGASLPEMASVRGRLVARACLEHVPAQLQGHLVRAQINPRVTVPSRFKDRLPNDTFLLLLDLESHGKRQSNLLRRHLLYNTSPHKPELSAAVGKIKHPVETSVLLSKVANAWESENPMARNEIYLWQIKIFANVDEFGPPSEFCSTMKLNSGSISPALAQRARRRLEGASWSIGKESVSQKVPENWVVLALEASETIRSKFKSCSVVWSNVASDAKKVHCHGVSRNVFIYDFATVCRDDSNSQWYASSAFLYVARGRRGCVREFSAFAWDGYTYGKKIRRLLAYAFPKTTNRSDTGCSLCSRV</sequence>
<reference evidence="1" key="1">
    <citation type="submission" date="2021-01" db="EMBL/GenBank/DDBJ databases">
        <title>Phytophthora aleatoria, a newly-described species from Pinus radiata is distinct from Phytophthora cactorum isolates based on comparative genomics.</title>
        <authorList>
            <person name="Mcdougal R."/>
            <person name="Panda P."/>
            <person name="Williams N."/>
            <person name="Studholme D.J."/>
        </authorList>
    </citation>
    <scope>NUCLEOTIDE SEQUENCE</scope>
    <source>
        <strain evidence="1">NZFS 4037</strain>
    </source>
</reference>
<comment type="caution">
    <text evidence="1">The sequence shown here is derived from an EMBL/GenBank/DDBJ whole genome shotgun (WGS) entry which is preliminary data.</text>
</comment>
<gene>
    <name evidence="1" type="ORF">JG688_00018036</name>
</gene>
<accession>A0A8J5I496</accession>
<dbReference type="AlphaFoldDB" id="A0A8J5I496"/>